<dbReference type="Proteomes" id="UP000242470">
    <property type="component" value="Unassembled WGS sequence"/>
</dbReference>
<reference evidence="3" key="3">
    <citation type="submission" date="2018-03" db="EMBL/GenBank/DDBJ databases">
        <authorList>
            <person name="Naushad S."/>
        </authorList>
    </citation>
    <scope>NUCLEOTIDE SEQUENCE</scope>
    <source>
        <strain evidence="3">SNUC 993</strain>
    </source>
</reference>
<reference evidence="3 5" key="1">
    <citation type="journal article" date="2016" name="Front. Microbiol.">
        <title>Comprehensive Phylogenetic Analysis of Bovine Non-aureus Staphylococci Species Based on Whole-Genome Sequencing.</title>
        <authorList>
            <person name="Naushad S."/>
            <person name="Barkema H.W."/>
            <person name="Luby C."/>
            <person name="Condas L.A."/>
            <person name="Nobrega D.B."/>
            <person name="Carson D.A."/>
            <person name="De Buck J."/>
        </authorList>
    </citation>
    <scope>NUCLEOTIDE SEQUENCE [LARGE SCALE GENOMIC DNA]</scope>
    <source>
        <strain evidence="3 5">SNUC 993</strain>
    </source>
</reference>
<evidence type="ECO:0000313" key="3">
    <source>
        <dbReference type="EMBL" id="PTH18368.1"/>
    </source>
</evidence>
<comment type="caution">
    <text evidence="2">The sequence shown here is derived from an EMBL/GenBank/DDBJ whole genome shotgun (WGS) entry which is preliminary data.</text>
</comment>
<evidence type="ECO:0000313" key="4">
    <source>
        <dbReference type="Proteomes" id="UP000242470"/>
    </source>
</evidence>
<protein>
    <submittedName>
        <fullName evidence="2">Uncharacterized protein</fullName>
    </submittedName>
</protein>
<keyword evidence="5" id="KW-1185">Reference proteome</keyword>
<dbReference type="Proteomes" id="UP001171687">
    <property type="component" value="Unassembled WGS sequence"/>
</dbReference>
<dbReference type="EMBL" id="JAUHQC010000015">
    <property type="protein sequence ID" value="MDN4534093.1"/>
    <property type="molecule type" value="Genomic_DNA"/>
</dbReference>
<organism evidence="2 4">
    <name type="scientific">Staphylococcus auricularis</name>
    <dbReference type="NCBI Taxonomy" id="29379"/>
    <lineage>
        <taxon>Bacteria</taxon>
        <taxon>Bacillati</taxon>
        <taxon>Bacillota</taxon>
        <taxon>Bacilli</taxon>
        <taxon>Bacillales</taxon>
        <taxon>Staphylococcaceae</taxon>
        <taxon>Staphylococcus</taxon>
    </lineage>
</organism>
<dbReference type="EMBL" id="PPQW01000018">
    <property type="protein sequence ID" value="PNZ68326.1"/>
    <property type="molecule type" value="Genomic_DNA"/>
</dbReference>
<dbReference type="EMBL" id="PZDI01000018">
    <property type="protein sequence ID" value="PTH18368.1"/>
    <property type="molecule type" value="Genomic_DNA"/>
</dbReference>
<proteinExistence type="predicted"/>
<reference evidence="2 4" key="2">
    <citation type="submission" date="2017-08" db="EMBL/GenBank/DDBJ databases">
        <title>Draft genome sequences of 64 type strains of genus Staph aureus.</title>
        <authorList>
            <person name="Cole K."/>
            <person name="Golubchik T."/>
            <person name="Russell J."/>
            <person name="Foster D."/>
            <person name="Llewelyn M."/>
            <person name="Wilson D."/>
            <person name="Crook D."/>
            <person name="Paul J."/>
        </authorList>
    </citation>
    <scope>NUCLEOTIDE SEQUENCE [LARGE SCALE GENOMIC DNA]</scope>
    <source>
        <strain evidence="2 4">NCTC 12101</strain>
    </source>
</reference>
<dbReference type="RefSeq" id="WP_059108092.1">
    <property type="nucleotide sequence ID" value="NZ_AP024589.1"/>
</dbReference>
<accession>A0AAP8TTK1</accession>
<dbReference type="Proteomes" id="UP000242694">
    <property type="component" value="Unassembled WGS sequence"/>
</dbReference>
<evidence type="ECO:0000313" key="2">
    <source>
        <dbReference type="EMBL" id="PNZ68326.1"/>
    </source>
</evidence>
<evidence type="ECO:0000313" key="5">
    <source>
        <dbReference type="Proteomes" id="UP000242694"/>
    </source>
</evidence>
<dbReference type="GeneID" id="64982862"/>
<name>A0AAP8TTK1_9STAP</name>
<reference evidence="1" key="4">
    <citation type="submission" date="2023-07" db="EMBL/GenBank/DDBJ databases">
        <title>Evaluation of the beneficial properties of pineapple isolates.</title>
        <authorList>
            <person name="Adefiranye O."/>
        </authorList>
    </citation>
    <scope>NUCLEOTIDE SEQUENCE</scope>
    <source>
        <strain evidence="1">PAPLE_T1</strain>
    </source>
</reference>
<gene>
    <name evidence="3" type="ORF">BU607_05370</name>
    <name evidence="2" type="ORF">CD158_03710</name>
    <name evidence="1" type="ORF">QYH67_11080</name>
</gene>
<sequence length="98" mass="11420">MHEQEFRLLEGRDMTLPELGKEIENITGRRVADTTGEIKRVIAHLPNFESDTDTFVVTYRLDHQQDYIDATFTALKTEREQLKQVPVHIELMSYISKA</sequence>
<dbReference type="AlphaFoldDB" id="A0AAP8TTK1"/>
<evidence type="ECO:0000313" key="1">
    <source>
        <dbReference type="EMBL" id="MDN4534093.1"/>
    </source>
</evidence>